<keyword evidence="4 8" id="KW-0560">Oxidoreductase</keyword>
<evidence type="ECO:0000256" key="4">
    <source>
        <dbReference type="ARBA" id="ARBA00023002"/>
    </source>
</evidence>
<dbReference type="Gene3D" id="1.10.630.10">
    <property type="entry name" value="Cytochrome P450"/>
    <property type="match status" value="1"/>
</dbReference>
<evidence type="ECO:0000256" key="8">
    <source>
        <dbReference type="RuleBase" id="RU000461"/>
    </source>
</evidence>
<dbReference type="PANTHER" id="PTHR24302">
    <property type="entry name" value="CYTOCHROME P450 FAMILY 3"/>
    <property type="match status" value="1"/>
</dbReference>
<proteinExistence type="inferred from homology"/>
<dbReference type="InterPro" id="IPR002401">
    <property type="entry name" value="Cyt_P450_E_grp-I"/>
</dbReference>
<keyword evidence="8" id="KW-0503">Monooxygenase</keyword>
<dbReference type="EMBL" id="CAIIXF020000006">
    <property type="protein sequence ID" value="CAH1787494.1"/>
    <property type="molecule type" value="Genomic_DNA"/>
</dbReference>
<feature type="binding site" description="axial binding residue" evidence="7">
    <location>
        <position position="71"/>
    </location>
    <ligand>
        <name>heme</name>
        <dbReference type="ChEBI" id="CHEBI:30413"/>
    </ligand>
    <ligandPart>
        <name>Fe</name>
        <dbReference type="ChEBI" id="CHEBI:18248"/>
    </ligandPart>
</feature>
<protein>
    <submittedName>
        <fullName evidence="9">Uncharacterized protein</fullName>
    </submittedName>
</protein>
<dbReference type="OrthoDB" id="6093983at2759"/>
<dbReference type="InterPro" id="IPR017972">
    <property type="entry name" value="Cyt_P450_CS"/>
</dbReference>
<reference evidence="9" key="1">
    <citation type="submission" date="2022-03" db="EMBL/GenBank/DDBJ databases">
        <authorList>
            <person name="Martin C."/>
        </authorList>
    </citation>
    <scope>NUCLEOTIDE SEQUENCE</scope>
</reference>
<organism evidence="9 10">
    <name type="scientific">Owenia fusiformis</name>
    <name type="common">Polychaete worm</name>
    <dbReference type="NCBI Taxonomy" id="6347"/>
    <lineage>
        <taxon>Eukaryota</taxon>
        <taxon>Metazoa</taxon>
        <taxon>Spiralia</taxon>
        <taxon>Lophotrochozoa</taxon>
        <taxon>Annelida</taxon>
        <taxon>Polychaeta</taxon>
        <taxon>Sedentaria</taxon>
        <taxon>Canalipalpata</taxon>
        <taxon>Sabellida</taxon>
        <taxon>Oweniida</taxon>
        <taxon>Oweniidae</taxon>
        <taxon>Owenia</taxon>
    </lineage>
</organism>
<evidence type="ECO:0000256" key="2">
    <source>
        <dbReference type="ARBA" id="ARBA00022617"/>
    </source>
</evidence>
<dbReference type="Proteomes" id="UP000749559">
    <property type="component" value="Unassembled WGS sequence"/>
</dbReference>
<comment type="function">
    <text evidence="6">Cytochromes P450 are a group of heme-thiolate monooxygenases. They oxidize a variety of structurally unrelated compounds, including steroids, fatty acids, and xenobiotics.</text>
</comment>
<evidence type="ECO:0000256" key="1">
    <source>
        <dbReference type="ARBA" id="ARBA00010617"/>
    </source>
</evidence>
<keyword evidence="2 7" id="KW-0349">Heme</keyword>
<dbReference type="PRINTS" id="PR00463">
    <property type="entry name" value="EP450I"/>
</dbReference>
<dbReference type="SUPFAM" id="SSF48264">
    <property type="entry name" value="Cytochrome P450"/>
    <property type="match status" value="1"/>
</dbReference>
<accession>A0A8J1TYI8</accession>
<evidence type="ECO:0000256" key="6">
    <source>
        <dbReference type="ARBA" id="ARBA00043906"/>
    </source>
</evidence>
<dbReference type="InterPro" id="IPR001128">
    <property type="entry name" value="Cyt_P450"/>
</dbReference>
<evidence type="ECO:0000256" key="3">
    <source>
        <dbReference type="ARBA" id="ARBA00022723"/>
    </source>
</evidence>
<gene>
    <name evidence="9" type="ORF">OFUS_LOCUS13180</name>
</gene>
<evidence type="ECO:0000256" key="7">
    <source>
        <dbReference type="PIRSR" id="PIRSR602401-1"/>
    </source>
</evidence>
<dbReference type="PANTHER" id="PTHR24302:SF15">
    <property type="entry name" value="FATTY-ACID PEROXYGENASE"/>
    <property type="match status" value="1"/>
</dbReference>
<comment type="caution">
    <text evidence="9">The sequence shown here is derived from an EMBL/GenBank/DDBJ whole genome shotgun (WGS) entry which is preliminary data.</text>
</comment>
<dbReference type="GO" id="GO:0008395">
    <property type="term" value="F:steroid hydroxylase activity"/>
    <property type="evidence" value="ECO:0007669"/>
    <property type="project" value="TreeGrafter"/>
</dbReference>
<dbReference type="GO" id="GO:0020037">
    <property type="term" value="F:heme binding"/>
    <property type="evidence" value="ECO:0007669"/>
    <property type="project" value="InterPro"/>
</dbReference>
<dbReference type="PROSITE" id="PS00086">
    <property type="entry name" value="CYTOCHROME_P450"/>
    <property type="match status" value="1"/>
</dbReference>
<comment type="similarity">
    <text evidence="1 8">Belongs to the cytochrome P450 family.</text>
</comment>
<dbReference type="InterPro" id="IPR036396">
    <property type="entry name" value="Cyt_P450_sf"/>
</dbReference>
<keyword evidence="3 7" id="KW-0479">Metal-binding</keyword>
<evidence type="ECO:0000313" key="10">
    <source>
        <dbReference type="Proteomes" id="UP000749559"/>
    </source>
</evidence>
<evidence type="ECO:0000256" key="5">
    <source>
        <dbReference type="ARBA" id="ARBA00023004"/>
    </source>
</evidence>
<dbReference type="InterPro" id="IPR050705">
    <property type="entry name" value="Cytochrome_P450_3A"/>
</dbReference>
<dbReference type="GO" id="GO:0016705">
    <property type="term" value="F:oxidoreductase activity, acting on paired donors, with incorporation or reduction of molecular oxygen"/>
    <property type="evidence" value="ECO:0007669"/>
    <property type="project" value="InterPro"/>
</dbReference>
<comment type="cofactor">
    <cofactor evidence="7">
        <name>heme</name>
        <dbReference type="ChEBI" id="CHEBI:30413"/>
    </cofactor>
</comment>
<evidence type="ECO:0000313" key="9">
    <source>
        <dbReference type="EMBL" id="CAH1787494.1"/>
    </source>
</evidence>
<keyword evidence="10" id="KW-1185">Reference proteome</keyword>
<sequence>RLERQCNATITIEGITIPKDAIVTIPVYAMHHDADIYPDPEKFIPERFSAEEKAKRNPYYFQPFGLGPRSCIASRLGQIEVKFCLVKILQKLRIIPCEKTEDPIQLGQDDGELRAKNGIYLKVERRLMD</sequence>
<dbReference type="GO" id="GO:0005506">
    <property type="term" value="F:iron ion binding"/>
    <property type="evidence" value="ECO:0007669"/>
    <property type="project" value="InterPro"/>
</dbReference>
<dbReference type="AlphaFoldDB" id="A0A8J1TYI8"/>
<keyword evidence="5 7" id="KW-0408">Iron</keyword>
<name>A0A8J1TYI8_OWEFU</name>
<feature type="non-terminal residue" evidence="9">
    <location>
        <position position="129"/>
    </location>
</feature>
<dbReference type="Pfam" id="PF00067">
    <property type="entry name" value="p450"/>
    <property type="match status" value="1"/>
</dbReference>